<reference evidence="3" key="1">
    <citation type="submission" date="2016-10" db="EMBL/GenBank/DDBJ databases">
        <authorList>
            <person name="Varghese N."/>
            <person name="Submissions S."/>
        </authorList>
    </citation>
    <scope>NUCLEOTIDE SEQUENCE [LARGE SCALE GENOMIC DNA]</scope>
    <source>
        <strain evidence="3">UNC178MFTsu3.1</strain>
    </source>
</reference>
<proteinExistence type="predicted"/>
<keyword evidence="1" id="KW-0472">Membrane</keyword>
<name>A0A1I2JE88_9GAMM</name>
<dbReference type="Proteomes" id="UP000199477">
    <property type="component" value="Unassembled WGS sequence"/>
</dbReference>
<keyword evidence="3" id="KW-1185">Reference proteome</keyword>
<dbReference type="AlphaFoldDB" id="A0A1I2JE88"/>
<protein>
    <submittedName>
        <fullName evidence="2">Uncharacterized protein</fullName>
    </submittedName>
</protein>
<evidence type="ECO:0000313" key="3">
    <source>
        <dbReference type="Proteomes" id="UP000199477"/>
    </source>
</evidence>
<evidence type="ECO:0000256" key="1">
    <source>
        <dbReference type="SAM" id="Phobius"/>
    </source>
</evidence>
<feature type="transmembrane region" description="Helical" evidence="1">
    <location>
        <begin position="6"/>
        <end position="26"/>
    </location>
</feature>
<keyword evidence="1" id="KW-0812">Transmembrane</keyword>
<evidence type="ECO:0000313" key="2">
    <source>
        <dbReference type="EMBL" id="SFF50981.1"/>
    </source>
</evidence>
<gene>
    <name evidence="2" type="ORF">SAMN02799615_03906</name>
</gene>
<organism evidence="2 3">
    <name type="scientific">Dyella marensis</name>
    <dbReference type="NCBI Taxonomy" id="500610"/>
    <lineage>
        <taxon>Bacteria</taxon>
        <taxon>Pseudomonadati</taxon>
        <taxon>Pseudomonadota</taxon>
        <taxon>Gammaproteobacteria</taxon>
        <taxon>Lysobacterales</taxon>
        <taxon>Rhodanobacteraceae</taxon>
        <taxon>Dyella</taxon>
    </lineage>
</organism>
<accession>A0A1I2JE88</accession>
<feature type="transmembrane region" description="Helical" evidence="1">
    <location>
        <begin position="54"/>
        <end position="77"/>
    </location>
</feature>
<sequence>MADIGQTVWNYGMVVVAVAFLGKVIYAWRTGTIRMPGWNRGPEHDYRRAVEPKAFYRTVVGFGLAAVFAGCMAWVGFHHLGMVAR</sequence>
<dbReference type="EMBL" id="FONH01000022">
    <property type="protein sequence ID" value="SFF50981.1"/>
    <property type="molecule type" value="Genomic_DNA"/>
</dbReference>
<dbReference type="RefSeq" id="WP_026634869.1">
    <property type="nucleotide sequence ID" value="NZ_FONH01000022.1"/>
</dbReference>
<keyword evidence="1" id="KW-1133">Transmembrane helix</keyword>